<comment type="caution">
    <text evidence="1">The sequence shown here is derived from an EMBL/GenBank/DDBJ whole genome shotgun (WGS) entry which is preliminary data.</text>
</comment>
<keyword evidence="2" id="KW-1185">Reference proteome</keyword>
<dbReference type="Proteomes" id="UP001234297">
    <property type="component" value="Chromosome 6"/>
</dbReference>
<name>A0ACC2L4B5_PERAE</name>
<protein>
    <submittedName>
        <fullName evidence="1">Uncharacterized protein</fullName>
    </submittedName>
</protein>
<sequence>MASNQHWHLIQNYTLDITADGYMGKPGEGEEKEATLSLRLQEIETWLARSPDGAAFFGVDRRETSGPWNHFTTCISDLWFPESLDWFLASAISEMGISNWQAADQMRMKLSSFVNEAAMTVNAKGRCSKNLSIRVTIEISTDYWFDESWVINRALRESQNSNYNVGFEAVPATEAAIATALSAKIFKKDIQQSKESCTVCLEELVEETQLNQLPCLHLFHIIS</sequence>
<accession>A0ACC2L4B5</accession>
<organism evidence="1 2">
    <name type="scientific">Persea americana</name>
    <name type="common">Avocado</name>
    <dbReference type="NCBI Taxonomy" id="3435"/>
    <lineage>
        <taxon>Eukaryota</taxon>
        <taxon>Viridiplantae</taxon>
        <taxon>Streptophyta</taxon>
        <taxon>Embryophyta</taxon>
        <taxon>Tracheophyta</taxon>
        <taxon>Spermatophyta</taxon>
        <taxon>Magnoliopsida</taxon>
        <taxon>Magnoliidae</taxon>
        <taxon>Laurales</taxon>
        <taxon>Lauraceae</taxon>
        <taxon>Persea</taxon>
    </lineage>
</organism>
<evidence type="ECO:0000313" key="1">
    <source>
        <dbReference type="EMBL" id="KAJ8627884.1"/>
    </source>
</evidence>
<dbReference type="EMBL" id="CM056814">
    <property type="protein sequence ID" value="KAJ8627884.1"/>
    <property type="molecule type" value="Genomic_DNA"/>
</dbReference>
<evidence type="ECO:0000313" key="2">
    <source>
        <dbReference type="Proteomes" id="UP001234297"/>
    </source>
</evidence>
<proteinExistence type="predicted"/>
<reference evidence="1 2" key="1">
    <citation type="journal article" date="2022" name="Hortic Res">
        <title>A haplotype resolved chromosomal level avocado genome allows analysis of novel avocado genes.</title>
        <authorList>
            <person name="Nath O."/>
            <person name="Fletcher S.J."/>
            <person name="Hayward A."/>
            <person name="Shaw L.M."/>
            <person name="Masouleh A.K."/>
            <person name="Furtado A."/>
            <person name="Henry R.J."/>
            <person name="Mitter N."/>
        </authorList>
    </citation>
    <scope>NUCLEOTIDE SEQUENCE [LARGE SCALE GENOMIC DNA]</scope>
    <source>
        <strain evidence="2">cv. Hass</strain>
    </source>
</reference>
<gene>
    <name evidence="1" type="ORF">MRB53_021191</name>
</gene>